<dbReference type="EMBL" id="BK015480">
    <property type="protein sequence ID" value="DAE08925.1"/>
    <property type="molecule type" value="Genomic_DNA"/>
</dbReference>
<dbReference type="GO" id="GO:0006508">
    <property type="term" value="P:proteolysis"/>
    <property type="evidence" value="ECO:0007669"/>
    <property type="project" value="UniProtKB-KW"/>
</dbReference>
<dbReference type="Pfam" id="PF04327">
    <property type="entry name" value="Peptidase_Prp"/>
    <property type="match status" value="1"/>
</dbReference>
<dbReference type="GO" id="GO:0008234">
    <property type="term" value="F:cysteine-type peptidase activity"/>
    <property type="evidence" value="ECO:0007669"/>
    <property type="project" value="UniProtKB-KW"/>
</dbReference>
<name>A0A8S5PQX7_9CAUD</name>
<evidence type="ECO:0000256" key="2">
    <source>
        <dbReference type="ARBA" id="ARBA00022670"/>
    </source>
</evidence>
<sequence>MIIVTIGRTGVDISGHAGYDKQGRDIVCAAVSILTYNLIRSLEALSSDGVYAEERQGYTAIIWNNLSEIGRILIDSFFLGICAIEREYPGVQIKYGK</sequence>
<organism evidence="5">
    <name type="scientific">Siphoviridae sp. ctTrD1</name>
    <dbReference type="NCBI Taxonomy" id="2825524"/>
    <lineage>
        <taxon>Viruses</taxon>
        <taxon>Duplodnaviria</taxon>
        <taxon>Heunggongvirae</taxon>
        <taxon>Uroviricota</taxon>
        <taxon>Caudoviricetes</taxon>
    </lineage>
</organism>
<keyword evidence="2 5" id="KW-0645">Protease</keyword>
<evidence type="ECO:0000313" key="5">
    <source>
        <dbReference type="EMBL" id="DAE08925.1"/>
    </source>
</evidence>
<dbReference type="InterPro" id="IPR007422">
    <property type="entry name" value="Peptidase_Prp"/>
</dbReference>
<dbReference type="Gene3D" id="3.30.70.1490">
    <property type="entry name" value="Cysteine protease Prp"/>
    <property type="match status" value="1"/>
</dbReference>
<dbReference type="GO" id="GO:0042254">
    <property type="term" value="P:ribosome biogenesis"/>
    <property type="evidence" value="ECO:0007669"/>
    <property type="project" value="UniProtKB-KW"/>
</dbReference>
<keyword evidence="4" id="KW-0788">Thiol protease</keyword>
<dbReference type="SUPFAM" id="SSF118010">
    <property type="entry name" value="TM1457-like"/>
    <property type="match status" value="1"/>
</dbReference>
<evidence type="ECO:0000256" key="3">
    <source>
        <dbReference type="ARBA" id="ARBA00022801"/>
    </source>
</evidence>
<evidence type="ECO:0000256" key="4">
    <source>
        <dbReference type="ARBA" id="ARBA00022807"/>
    </source>
</evidence>
<proteinExistence type="predicted"/>
<accession>A0A8S5PQX7</accession>
<reference evidence="5" key="1">
    <citation type="journal article" date="2021" name="Proc. Natl. Acad. Sci. U.S.A.">
        <title>A Catalog of Tens of Thousands of Viruses from Human Metagenomes Reveals Hidden Associations with Chronic Diseases.</title>
        <authorList>
            <person name="Tisza M.J."/>
            <person name="Buck C.B."/>
        </authorList>
    </citation>
    <scope>NUCLEOTIDE SEQUENCE</scope>
    <source>
        <strain evidence="5">CtTrD1</strain>
    </source>
</reference>
<dbReference type="InterPro" id="IPR036764">
    <property type="entry name" value="Peptidase_Prp_sf"/>
</dbReference>
<keyword evidence="3" id="KW-0378">Hydrolase</keyword>
<evidence type="ECO:0000256" key="1">
    <source>
        <dbReference type="ARBA" id="ARBA00022517"/>
    </source>
</evidence>
<dbReference type="CDD" id="cd16332">
    <property type="entry name" value="Prp-like"/>
    <property type="match status" value="1"/>
</dbReference>
<keyword evidence="1" id="KW-0690">Ribosome biogenesis</keyword>
<protein>
    <submittedName>
        <fullName evidence="5">Cysteine protease</fullName>
    </submittedName>
</protein>